<evidence type="ECO:0000256" key="2">
    <source>
        <dbReference type="SAM" id="Phobius"/>
    </source>
</evidence>
<keyword evidence="2" id="KW-1133">Transmembrane helix</keyword>
<name>A0ABR4BTB1_9HELO</name>
<comment type="similarity">
    <text evidence="1">Belongs to the peptidase A1 family.</text>
</comment>
<feature type="domain" description="Peptidase A1" evidence="3">
    <location>
        <begin position="95"/>
        <end position="290"/>
    </location>
</feature>
<comment type="caution">
    <text evidence="4">The sequence shown here is derived from an EMBL/GenBank/DDBJ whole genome shotgun (WGS) entry which is preliminary data.</text>
</comment>
<dbReference type="EMBL" id="JAZHXI010000020">
    <property type="protein sequence ID" value="KAL2060843.1"/>
    <property type="molecule type" value="Genomic_DNA"/>
</dbReference>
<protein>
    <recommendedName>
        <fullName evidence="3">Peptidase A1 domain-containing protein</fullName>
    </recommendedName>
</protein>
<dbReference type="Proteomes" id="UP001595075">
    <property type="component" value="Unassembled WGS sequence"/>
</dbReference>
<evidence type="ECO:0000313" key="4">
    <source>
        <dbReference type="EMBL" id="KAL2060843.1"/>
    </source>
</evidence>
<dbReference type="Gene3D" id="2.40.70.10">
    <property type="entry name" value="Acid Proteases"/>
    <property type="match status" value="1"/>
</dbReference>
<sequence length="290" mass="31903">MKSTHARPYRLISVNTLSVMLFPFAHVVCVLLLHALHLMASPSRLVQKGGLEPRIYGSRSGFSVKAVIAPPSNRSARITQRGNGVWVAADTDREWFIPIEAGTPPQTILLQPDTGAPDFSLMSTLIPVASRGEAPVYDPMKSSTAVQTPGMSWAQGYGDGSIFFTGVVYRDTITVGGLTVTNFEFEVCETSKSQPHRIPSFFPTIITWLDAPVFAVDFHKSTSTGTFDFGHIDRTKYIGDIHYTKEDEKANLCRSNLHEGGGWGKNIIELLFVVFDYGNKRVGLAEKASY</sequence>
<dbReference type="InterPro" id="IPR021109">
    <property type="entry name" value="Peptidase_aspartic_dom_sf"/>
</dbReference>
<reference evidence="4 5" key="1">
    <citation type="journal article" date="2024" name="Commun. Biol.">
        <title>Comparative genomic analysis of thermophilic fungi reveals convergent evolutionary adaptations and gene losses.</title>
        <authorList>
            <person name="Steindorff A.S."/>
            <person name="Aguilar-Pontes M.V."/>
            <person name="Robinson A.J."/>
            <person name="Andreopoulos B."/>
            <person name="LaButti K."/>
            <person name="Kuo A."/>
            <person name="Mondo S."/>
            <person name="Riley R."/>
            <person name="Otillar R."/>
            <person name="Haridas S."/>
            <person name="Lipzen A."/>
            <person name="Grimwood J."/>
            <person name="Schmutz J."/>
            <person name="Clum A."/>
            <person name="Reid I.D."/>
            <person name="Moisan M.C."/>
            <person name="Butler G."/>
            <person name="Nguyen T.T.M."/>
            <person name="Dewar K."/>
            <person name="Conant G."/>
            <person name="Drula E."/>
            <person name="Henrissat B."/>
            <person name="Hansel C."/>
            <person name="Singer S."/>
            <person name="Hutchinson M.I."/>
            <person name="de Vries R.P."/>
            <person name="Natvig D.O."/>
            <person name="Powell A.J."/>
            <person name="Tsang A."/>
            <person name="Grigoriev I.V."/>
        </authorList>
    </citation>
    <scope>NUCLEOTIDE SEQUENCE [LARGE SCALE GENOMIC DNA]</scope>
    <source>
        <strain evidence="4 5">CBS 494.80</strain>
    </source>
</reference>
<dbReference type="PANTHER" id="PTHR47966">
    <property type="entry name" value="BETA-SITE APP-CLEAVING ENZYME, ISOFORM A-RELATED"/>
    <property type="match status" value="1"/>
</dbReference>
<keyword evidence="2" id="KW-0812">Transmembrane</keyword>
<evidence type="ECO:0000259" key="3">
    <source>
        <dbReference type="PROSITE" id="PS51767"/>
    </source>
</evidence>
<organism evidence="4 5">
    <name type="scientific">Oculimacula yallundae</name>
    <dbReference type="NCBI Taxonomy" id="86028"/>
    <lineage>
        <taxon>Eukaryota</taxon>
        <taxon>Fungi</taxon>
        <taxon>Dikarya</taxon>
        <taxon>Ascomycota</taxon>
        <taxon>Pezizomycotina</taxon>
        <taxon>Leotiomycetes</taxon>
        <taxon>Helotiales</taxon>
        <taxon>Ploettnerulaceae</taxon>
        <taxon>Oculimacula</taxon>
    </lineage>
</organism>
<evidence type="ECO:0000256" key="1">
    <source>
        <dbReference type="ARBA" id="ARBA00007447"/>
    </source>
</evidence>
<evidence type="ECO:0000313" key="5">
    <source>
        <dbReference type="Proteomes" id="UP001595075"/>
    </source>
</evidence>
<feature type="transmembrane region" description="Helical" evidence="2">
    <location>
        <begin position="12"/>
        <end position="36"/>
    </location>
</feature>
<dbReference type="InterPro" id="IPR033121">
    <property type="entry name" value="PEPTIDASE_A1"/>
</dbReference>
<keyword evidence="5" id="KW-1185">Reference proteome</keyword>
<proteinExistence type="inferred from homology"/>
<dbReference type="PROSITE" id="PS51767">
    <property type="entry name" value="PEPTIDASE_A1"/>
    <property type="match status" value="1"/>
</dbReference>
<dbReference type="PANTHER" id="PTHR47966:SF2">
    <property type="entry name" value="ASPERGILLOPEPSIN-1-RELATED"/>
    <property type="match status" value="1"/>
</dbReference>
<gene>
    <name evidence="4" type="ORF">VTL71DRAFT_8895</name>
</gene>
<accession>A0ABR4BTB1</accession>
<dbReference type="InterPro" id="IPR001461">
    <property type="entry name" value="Aspartic_peptidase_A1"/>
</dbReference>
<dbReference type="Pfam" id="PF00026">
    <property type="entry name" value="Asp"/>
    <property type="match status" value="1"/>
</dbReference>
<dbReference type="SUPFAM" id="SSF50630">
    <property type="entry name" value="Acid proteases"/>
    <property type="match status" value="1"/>
</dbReference>
<keyword evidence="2" id="KW-0472">Membrane</keyword>